<evidence type="ECO:0000256" key="1">
    <source>
        <dbReference type="SAM" id="MobiDB-lite"/>
    </source>
</evidence>
<dbReference type="Pfam" id="PF07394">
    <property type="entry name" value="DUF1501"/>
    <property type="match status" value="1"/>
</dbReference>
<dbReference type="PROSITE" id="PS51318">
    <property type="entry name" value="TAT"/>
    <property type="match status" value="1"/>
</dbReference>
<dbReference type="Proteomes" id="UP001254488">
    <property type="component" value="Unassembled WGS sequence"/>
</dbReference>
<dbReference type="InterPro" id="IPR010869">
    <property type="entry name" value="DUF1501"/>
</dbReference>
<dbReference type="RefSeq" id="WP_311332340.1">
    <property type="nucleotide sequence ID" value="NZ_JAVRHZ010000002.1"/>
</dbReference>
<feature type="region of interest" description="Disordered" evidence="1">
    <location>
        <begin position="1"/>
        <end position="22"/>
    </location>
</feature>
<accession>A0ABU2YBY5</accession>
<dbReference type="EMBL" id="JAVRHZ010000002">
    <property type="protein sequence ID" value="MDT0555386.1"/>
    <property type="molecule type" value="Genomic_DNA"/>
</dbReference>
<reference evidence="2 3" key="1">
    <citation type="submission" date="2023-09" db="EMBL/GenBank/DDBJ databases">
        <authorList>
            <person name="Rey-Velasco X."/>
        </authorList>
    </citation>
    <scope>NUCLEOTIDE SEQUENCE [LARGE SCALE GENOMIC DNA]</scope>
    <source>
        <strain evidence="2 3">W242</strain>
    </source>
</reference>
<comment type="caution">
    <text evidence="2">The sequence shown here is derived from an EMBL/GenBank/DDBJ whole genome shotgun (WGS) entry which is preliminary data.</text>
</comment>
<dbReference type="PANTHER" id="PTHR43737">
    <property type="entry name" value="BLL7424 PROTEIN"/>
    <property type="match status" value="1"/>
</dbReference>
<protein>
    <submittedName>
        <fullName evidence="2">DUF1501 domain-containing protein</fullName>
    </submittedName>
</protein>
<organism evidence="2 3">
    <name type="scientific">Patiriisocius hiemis</name>
    <dbReference type="NCBI Taxonomy" id="3075604"/>
    <lineage>
        <taxon>Bacteria</taxon>
        <taxon>Pseudomonadati</taxon>
        <taxon>Bacteroidota</taxon>
        <taxon>Flavobacteriia</taxon>
        <taxon>Flavobacteriales</taxon>
        <taxon>Flavobacteriaceae</taxon>
        <taxon>Patiriisocius</taxon>
    </lineage>
</organism>
<dbReference type="PANTHER" id="PTHR43737:SF1">
    <property type="entry name" value="DUF1501 DOMAIN-CONTAINING PROTEIN"/>
    <property type="match status" value="1"/>
</dbReference>
<proteinExistence type="predicted"/>
<dbReference type="InterPro" id="IPR006311">
    <property type="entry name" value="TAT_signal"/>
</dbReference>
<gene>
    <name evidence="2" type="ORF">RM538_05180</name>
</gene>
<evidence type="ECO:0000313" key="3">
    <source>
        <dbReference type="Proteomes" id="UP001254488"/>
    </source>
</evidence>
<sequence>MCDTHNDIPKNNTPKGDKSVHDKEHATWNRRSFIQALGLAGAGGMMLGNAAVTATKPSPLSVALAQNENDNILVIVRLKGGNDGLNTIVPVYDYASYANLRPTIRHQQSDLINLNADFAIPNFMSPLEAMWGDGQMKVVHGVGYQNQNLSHFRSSDIWASADDINIEPTGWWGRYFEDLYPDYIINPPEKPLAVQIGSIGNLVFDGNETNYAFTIASPEQLASVAENGAVHDVTNIPPCVYGDKLLFMRATANTTFTYAGVISDAYNNATNQAPYADEELSNQLAIVARMIKGNLGTKVYMVTLNGFDTHANQIEDQRTLLEDLSLSMKNFYQDLAAAGLQDKVLSMTISEFGRRPYENGSNGTDHGAASPVMLFGPALNGNGFINDHPDINTWDADDNLIPTTDFRDIYFTVLTNWFCLDSSVVDEILLNQTYQELPLGLDCSATLSASDFGDITRFVHAPFYQNNNTFIEINMPFTANVDMRLYNILGQEIGSLSNGILSAGRHTIDVRAAIKKRLSYGQYIYRISVGGEFYSKSILIK</sequence>
<name>A0ABU2YBY5_9FLAO</name>
<keyword evidence="3" id="KW-1185">Reference proteome</keyword>
<evidence type="ECO:0000313" key="2">
    <source>
        <dbReference type="EMBL" id="MDT0555386.1"/>
    </source>
</evidence>